<name>A0A1G8VI91_9BACI</name>
<dbReference type="InterPro" id="IPR016181">
    <property type="entry name" value="Acyl_CoA_acyltransferase"/>
</dbReference>
<organism evidence="2 3">
    <name type="scientific">Sediminibacillus albus</name>
    <dbReference type="NCBI Taxonomy" id="407036"/>
    <lineage>
        <taxon>Bacteria</taxon>
        <taxon>Bacillati</taxon>
        <taxon>Bacillota</taxon>
        <taxon>Bacilli</taxon>
        <taxon>Bacillales</taxon>
        <taxon>Bacillaceae</taxon>
        <taxon>Sediminibacillus</taxon>
    </lineage>
</organism>
<dbReference type="Gene3D" id="3.40.630.30">
    <property type="match status" value="1"/>
</dbReference>
<reference evidence="2 3" key="1">
    <citation type="submission" date="2016-10" db="EMBL/GenBank/DDBJ databases">
        <authorList>
            <person name="de Groot N.N."/>
        </authorList>
    </citation>
    <scope>NUCLEOTIDE SEQUENCE [LARGE SCALE GENOMIC DNA]</scope>
    <source>
        <strain evidence="2 3">CGMCC 1.6502</strain>
    </source>
</reference>
<evidence type="ECO:0000313" key="3">
    <source>
        <dbReference type="Proteomes" id="UP000198694"/>
    </source>
</evidence>
<dbReference type="EMBL" id="FNFL01000001">
    <property type="protein sequence ID" value="SDJ65733.1"/>
    <property type="molecule type" value="Genomic_DNA"/>
</dbReference>
<keyword evidence="3" id="KW-1185">Reference proteome</keyword>
<dbReference type="Proteomes" id="UP000198694">
    <property type="component" value="Unassembled WGS sequence"/>
</dbReference>
<dbReference type="Pfam" id="PF00583">
    <property type="entry name" value="Acetyltransf_1"/>
    <property type="match status" value="1"/>
</dbReference>
<dbReference type="AlphaFoldDB" id="A0A1G8VI91"/>
<dbReference type="InterPro" id="IPR000182">
    <property type="entry name" value="GNAT_dom"/>
</dbReference>
<protein>
    <recommendedName>
        <fullName evidence="1">N-acetyltransferase domain-containing protein</fullName>
    </recommendedName>
</protein>
<feature type="domain" description="N-acetyltransferase" evidence="1">
    <location>
        <begin position="135"/>
        <end position="274"/>
    </location>
</feature>
<proteinExistence type="predicted"/>
<dbReference type="SUPFAM" id="SSF55729">
    <property type="entry name" value="Acyl-CoA N-acyltransferases (Nat)"/>
    <property type="match status" value="1"/>
</dbReference>
<evidence type="ECO:0000259" key="1">
    <source>
        <dbReference type="PROSITE" id="PS51186"/>
    </source>
</evidence>
<dbReference type="GO" id="GO:0016747">
    <property type="term" value="F:acyltransferase activity, transferring groups other than amino-acyl groups"/>
    <property type="evidence" value="ECO:0007669"/>
    <property type="project" value="InterPro"/>
</dbReference>
<evidence type="ECO:0000313" key="2">
    <source>
        <dbReference type="EMBL" id="SDJ65733.1"/>
    </source>
</evidence>
<accession>A0A1G8VI91</accession>
<dbReference type="PROSITE" id="PS51186">
    <property type="entry name" value="GNAT"/>
    <property type="match status" value="1"/>
</dbReference>
<dbReference type="RefSeq" id="WP_093210275.1">
    <property type="nucleotide sequence ID" value="NZ_FNFL01000001.1"/>
</dbReference>
<gene>
    <name evidence="2" type="ORF">SAMN05216243_0127</name>
</gene>
<dbReference type="OrthoDB" id="2350893at2"/>
<dbReference type="STRING" id="407036.SAMN05216243_0127"/>
<sequence>MSLVLTKELVYEIEQSEIECLSSRLAAIRQIEGNPMGIEIKQFGNAICFSAAAIPGPSFNTVKGLKDEDEKFIDALIAYYEQRNIPVRFELTPAHVSSRMLTCLNEKGFYHADFHTVVYVPLSNMPKGQSTDTGIIIRKLKSQEYAVYADIYADAFAMPAFLKPSIEANNKVLDDDSRWEFYLAIVEGKPAGTGVLFIQNDIAVLAAAATLPEFRGIGVQSALIKQRLNQAITKKCRLLVGHAGFASTSLRNMERAGLKVAYNKAIWRKRSVSE</sequence>
<dbReference type="CDD" id="cd04301">
    <property type="entry name" value="NAT_SF"/>
    <property type="match status" value="1"/>
</dbReference>